<dbReference type="AlphaFoldDB" id="A0A448XIM7"/>
<gene>
    <name evidence="1" type="ORF">PXEA_LOCUS31021</name>
</gene>
<comment type="caution">
    <text evidence="1">The sequence shown here is derived from an EMBL/GenBank/DDBJ whole genome shotgun (WGS) entry which is preliminary data.</text>
</comment>
<accession>A0A448XIM7</accession>
<proteinExistence type="predicted"/>
<evidence type="ECO:0000313" key="2">
    <source>
        <dbReference type="Proteomes" id="UP000784294"/>
    </source>
</evidence>
<sequence length="119" mass="13843">MIHCKVSTTRLSKEKEAEMRSCCMADRCMRIACPSKSYRELDTGLKRVSTTTYTYFGIRLLRFHEQIGMHLWVKLRTIEMDGNAYNVGLLPWTSSDDTQQYVDLGEGQNLHAMKRFNVQ</sequence>
<organism evidence="1 2">
    <name type="scientific">Protopolystoma xenopodis</name>
    <dbReference type="NCBI Taxonomy" id="117903"/>
    <lineage>
        <taxon>Eukaryota</taxon>
        <taxon>Metazoa</taxon>
        <taxon>Spiralia</taxon>
        <taxon>Lophotrochozoa</taxon>
        <taxon>Platyhelminthes</taxon>
        <taxon>Monogenea</taxon>
        <taxon>Polyopisthocotylea</taxon>
        <taxon>Polystomatidea</taxon>
        <taxon>Polystomatidae</taxon>
        <taxon>Protopolystoma</taxon>
    </lineage>
</organism>
<protein>
    <submittedName>
        <fullName evidence="1">Uncharacterized protein</fullName>
    </submittedName>
</protein>
<keyword evidence="2" id="KW-1185">Reference proteome</keyword>
<evidence type="ECO:0000313" key="1">
    <source>
        <dbReference type="EMBL" id="VEL37581.1"/>
    </source>
</evidence>
<dbReference type="Proteomes" id="UP000784294">
    <property type="component" value="Unassembled WGS sequence"/>
</dbReference>
<reference evidence="1" key="1">
    <citation type="submission" date="2018-11" db="EMBL/GenBank/DDBJ databases">
        <authorList>
            <consortium name="Pathogen Informatics"/>
        </authorList>
    </citation>
    <scope>NUCLEOTIDE SEQUENCE</scope>
</reference>
<name>A0A448XIM7_9PLAT</name>
<dbReference type="EMBL" id="CAAALY010255424">
    <property type="protein sequence ID" value="VEL37581.1"/>
    <property type="molecule type" value="Genomic_DNA"/>
</dbReference>